<sequence>MFPLLNPKDSMMKRRHLPRTGASTTILNGLNNLSGIIQPASATASPQQILPNAQPPPNTNQVIQSGNPLVSLRSTVSNIVSSTGMSSEQVTNPTQRMSTGTLNPSQQEVLSNVQLPANRNQTTLSDISVEPLRPTVSNVVPSTGMNSGQEANPIQQIFPNAQSSVNTYHKRGSASSSTTSKSDPSNGVPAILDSQAKLTSPGEARVNSSSTNSSISTEDLRYEVKAILESIALLQAQTQAAPLCQEICACLYQPGHPDREYSQLLAERTGALSDFKYPVKNIQTWLNQFTQPIALETSLPDKILCWQDTDLLLEASLEVASKAALFQDNGDFILQCHPQNGELKPADDCLPADRRHVVLPLPRDRPIAYAKFFPDAPGNEIAVSHLHDLLIGHGAPMASLARFLPGTLQQVHPYPVLFSEAVTGPTLEEVLTNNQPLNLEPEHYSDMVLMAMLIIPLDGKPANYIVETIGGTNLHRLVSVDNALSFGLPVTKQVTTDGYQFNLQLISILFCFDEMRQIVHPNSRKRWLAFDSYVLLQTWLNRLVAYNQHCFVEGKLFPARACQHWHDRDPERSALLPFLLLPETITDVYRRFEQLQSFLDRSPDCTHEDLLDAILPHVKIFYAPCWEQIMLPVRNRFIQLAKQYRCIEIHHLSSSVALAAEEAKEDPEKPLLISSRRPRLHYLKNQRTG</sequence>
<comment type="caution">
    <text evidence="2">The sequence shown here is derived from an EMBL/GenBank/DDBJ whole genome shotgun (WGS) entry which is preliminary data.</text>
</comment>
<proteinExistence type="predicted"/>
<gene>
    <name evidence="3" type="ORF">OKA104_LOCUS20658</name>
    <name evidence="2" type="ORF">VCS650_LOCUS5655</name>
</gene>
<feature type="region of interest" description="Disordered" evidence="1">
    <location>
        <begin position="166"/>
        <end position="190"/>
    </location>
</feature>
<protein>
    <submittedName>
        <fullName evidence="2">Uncharacterized protein</fullName>
    </submittedName>
</protein>
<reference evidence="2" key="1">
    <citation type="submission" date="2021-02" db="EMBL/GenBank/DDBJ databases">
        <authorList>
            <person name="Nowell W R."/>
        </authorList>
    </citation>
    <scope>NUCLEOTIDE SEQUENCE</scope>
</reference>
<evidence type="ECO:0000313" key="4">
    <source>
        <dbReference type="Proteomes" id="UP000663891"/>
    </source>
</evidence>
<evidence type="ECO:0000256" key="1">
    <source>
        <dbReference type="SAM" id="MobiDB-lite"/>
    </source>
</evidence>
<dbReference type="Proteomes" id="UP000663881">
    <property type="component" value="Unassembled WGS sequence"/>
</dbReference>
<dbReference type="EMBL" id="CAJOAY010001393">
    <property type="protein sequence ID" value="CAF3837086.1"/>
    <property type="molecule type" value="Genomic_DNA"/>
</dbReference>
<feature type="compositionally biased region" description="Low complexity" evidence="1">
    <location>
        <begin position="173"/>
        <end position="185"/>
    </location>
</feature>
<dbReference type="OrthoDB" id="10664401at2759"/>
<dbReference type="EMBL" id="CAJNON010000033">
    <property type="protein sequence ID" value="CAF0831974.1"/>
    <property type="molecule type" value="Genomic_DNA"/>
</dbReference>
<name>A0A813V2R9_9BILA</name>
<evidence type="ECO:0000313" key="3">
    <source>
        <dbReference type="EMBL" id="CAF3837086.1"/>
    </source>
</evidence>
<dbReference type="PANTHER" id="PTHR46433:SF3">
    <property type="entry name" value="RAB GTPASE DOMAIN-CONTAINING PROTEIN"/>
    <property type="match status" value="1"/>
</dbReference>
<feature type="region of interest" description="Disordered" evidence="1">
    <location>
        <begin position="82"/>
        <end position="103"/>
    </location>
</feature>
<accession>A0A813V2R9</accession>
<dbReference type="AlphaFoldDB" id="A0A813V2R9"/>
<evidence type="ECO:0000313" key="2">
    <source>
        <dbReference type="EMBL" id="CAF0831974.1"/>
    </source>
</evidence>
<dbReference type="PANTHER" id="PTHR46433">
    <property type="entry name" value="ANK_REP_REGION DOMAIN-CONTAINING PROTEIN-RELATED"/>
    <property type="match status" value="1"/>
</dbReference>
<organism evidence="2 4">
    <name type="scientific">Adineta steineri</name>
    <dbReference type="NCBI Taxonomy" id="433720"/>
    <lineage>
        <taxon>Eukaryota</taxon>
        <taxon>Metazoa</taxon>
        <taxon>Spiralia</taxon>
        <taxon>Gnathifera</taxon>
        <taxon>Rotifera</taxon>
        <taxon>Eurotatoria</taxon>
        <taxon>Bdelloidea</taxon>
        <taxon>Adinetida</taxon>
        <taxon>Adinetidae</taxon>
        <taxon>Adineta</taxon>
    </lineage>
</organism>
<dbReference type="Proteomes" id="UP000663891">
    <property type="component" value="Unassembled WGS sequence"/>
</dbReference>